<evidence type="ECO:0000313" key="2">
    <source>
        <dbReference type="EMBL" id="GEP97501.1"/>
    </source>
</evidence>
<dbReference type="RefSeq" id="WP_146865160.1">
    <property type="nucleotide sequence ID" value="NZ_BKAU01000005.1"/>
</dbReference>
<dbReference type="Gene3D" id="2.40.128.110">
    <property type="entry name" value="Lipid/polyisoprenoid-binding, YceI-like"/>
    <property type="match status" value="1"/>
</dbReference>
<dbReference type="EMBL" id="BKAU01000005">
    <property type="protein sequence ID" value="GEP97501.1"/>
    <property type="molecule type" value="Genomic_DNA"/>
</dbReference>
<dbReference type="InterPro" id="IPR007372">
    <property type="entry name" value="Lipid/polyisoprenoid-bd_YceI"/>
</dbReference>
<evidence type="ECO:0000259" key="1">
    <source>
        <dbReference type="SMART" id="SM00867"/>
    </source>
</evidence>
<dbReference type="SMART" id="SM00867">
    <property type="entry name" value="YceI"/>
    <property type="match status" value="1"/>
</dbReference>
<dbReference type="Proteomes" id="UP000321436">
    <property type="component" value="Unassembled WGS sequence"/>
</dbReference>
<protein>
    <submittedName>
        <fullName evidence="2">Polyisoprenoid-binding protein</fullName>
    </submittedName>
</protein>
<organism evidence="2 3">
    <name type="scientific">Chitinophaga cymbidii</name>
    <dbReference type="NCBI Taxonomy" id="1096750"/>
    <lineage>
        <taxon>Bacteria</taxon>
        <taxon>Pseudomonadati</taxon>
        <taxon>Bacteroidota</taxon>
        <taxon>Chitinophagia</taxon>
        <taxon>Chitinophagales</taxon>
        <taxon>Chitinophagaceae</taxon>
        <taxon>Chitinophaga</taxon>
    </lineage>
</organism>
<feature type="domain" description="Lipid/polyisoprenoid-binding YceI-like" evidence="1">
    <location>
        <begin position="26"/>
        <end position="196"/>
    </location>
</feature>
<dbReference type="OrthoDB" id="951410at2"/>
<dbReference type="PANTHER" id="PTHR34406:SF1">
    <property type="entry name" value="PROTEIN YCEI"/>
    <property type="match status" value="1"/>
</dbReference>
<dbReference type="AlphaFoldDB" id="A0A512RP87"/>
<gene>
    <name evidence="2" type="ORF">CCY01nite_37610</name>
</gene>
<name>A0A512RP87_9BACT</name>
<sequence length="198" mass="21574">MQRTAALFLIGGAVALMSFINKPTAVYRVDNQQSTLNWTAKKVTGQHTGTISVSEGTLEVENNALKGGAFTLDTRTITVTDITNPDMNKRLLGHLKNDDFFAVDKHPSASFVITSAVPKGNGNYDVTGKLTIKSITNNITFPAHVVVANGKATAKATITVDRTKFDIKYRSKNFFENLGDKTIYDDFELDVTLVANAQ</sequence>
<reference evidence="2 3" key="1">
    <citation type="submission" date="2019-07" db="EMBL/GenBank/DDBJ databases">
        <title>Whole genome shotgun sequence of Chitinophaga cymbidii NBRC 109752.</title>
        <authorList>
            <person name="Hosoyama A."/>
            <person name="Uohara A."/>
            <person name="Ohji S."/>
            <person name="Ichikawa N."/>
        </authorList>
    </citation>
    <scope>NUCLEOTIDE SEQUENCE [LARGE SCALE GENOMIC DNA]</scope>
    <source>
        <strain evidence="2 3">NBRC 109752</strain>
    </source>
</reference>
<dbReference type="InterPro" id="IPR036761">
    <property type="entry name" value="TTHA0802/YceI-like_sf"/>
</dbReference>
<proteinExistence type="predicted"/>
<dbReference type="Pfam" id="PF04264">
    <property type="entry name" value="YceI"/>
    <property type="match status" value="1"/>
</dbReference>
<keyword evidence="3" id="KW-1185">Reference proteome</keyword>
<dbReference type="SUPFAM" id="SSF101874">
    <property type="entry name" value="YceI-like"/>
    <property type="match status" value="1"/>
</dbReference>
<accession>A0A512RP87</accession>
<dbReference type="PANTHER" id="PTHR34406">
    <property type="entry name" value="PROTEIN YCEI"/>
    <property type="match status" value="1"/>
</dbReference>
<comment type="caution">
    <text evidence="2">The sequence shown here is derived from an EMBL/GenBank/DDBJ whole genome shotgun (WGS) entry which is preliminary data.</text>
</comment>
<evidence type="ECO:0000313" key="3">
    <source>
        <dbReference type="Proteomes" id="UP000321436"/>
    </source>
</evidence>